<dbReference type="Proteomes" id="UP000007722">
    <property type="component" value="Chromosome"/>
</dbReference>
<dbReference type="GO" id="GO:0003700">
    <property type="term" value="F:DNA-binding transcription factor activity"/>
    <property type="evidence" value="ECO:0007669"/>
    <property type="project" value="InterPro"/>
</dbReference>
<keyword evidence="3" id="KW-0804">Transcription</keyword>
<dbReference type="InterPro" id="IPR000835">
    <property type="entry name" value="HTH_MarR-typ"/>
</dbReference>
<evidence type="ECO:0000256" key="3">
    <source>
        <dbReference type="ARBA" id="ARBA00023163"/>
    </source>
</evidence>
<evidence type="ECO:0000313" key="6">
    <source>
        <dbReference type="Proteomes" id="UP000007722"/>
    </source>
</evidence>
<evidence type="ECO:0000256" key="1">
    <source>
        <dbReference type="ARBA" id="ARBA00023015"/>
    </source>
</evidence>
<protein>
    <submittedName>
        <fullName evidence="5">Transcriptional regulator, MarR family</fullName>
    </submittedName>
</protein>
<keyword evidence="2" id="KW-0238">DNA-binding</keyword>
<dbReference type="HOGENOM" id="CLU_083287_18_6_2"/>
<dbReference type="STRING" id="456320.Mvol_0163"/>
<sequence>MEYTPKDLISHYIYLIHLELNILNNNLLKDCEITSSQFRVLSCLWVKDGLTQSEIHEYLGIKPSSISGLIDCLEKKGFLKRVVDKEDARINRIYLTEKSAEFKECCWEKAINLNNEILDGFNEEEKEEVKKTLEKLYDNVHKRLLNQNNKE</sequence>
<organism evidence="5 6">
    <name type="scientific">Methanococcus voltae (strain ATCC BAA-1334 / A3)</name>
    <dbReference type="NCBI Taxonomy" id="456320"/>
    <lineage>
        <taxon>Archaea</taxon>
        <taxon>Methanobacteriati</taxon>
        <taxon>Methanobacteriota</taxon>
        <taxon>Methanomada group</taxon>
        <taxon>Methanococci</taxon>
        <taxon>Methanococcales</taxon>
        <taxon>Methanococcaceae</taxon>
        <taxon>Methanococcus</taxon>
    </lineage>
</organism>
<keyword evidence="6" id="KW-1185">Reference proteome</keyword>
<dbReference type="InterPro" id="IPR036388">
    <property type="entry name" value="WH-like_DNA-bd_sf"/>
</dbReference>
<dbReference type="AlphaFoldDB" id="D7DRR3"/>
<dbReference type="EMBL" id="CP002057">
    <property type="protein sequence ID" value="ADI35823.1"/>
    <property type="molecule type" value="Genomic_DNA"/>
</dbReference>
<dbReference type="PROSITE" id="PS50995">
    <property type="entry name" value="HTH_MARR_2"/>
    <property type="match status" value="1"/>
</dbReference>
<evidence type="ECO:0000313" key="5">
    <source>
        <dbReference type="EMBL" id="ADI35823.1"/>
    </source>
</evidence>
<dbReference type="KEGG" id="mvo:Mvol_0163"/>
<name>D7DRR3_METV3</name>
<dbReference type="GO" id="GO:0003677">
    <property type="term" value="F:DNA binding"/>
    <property type="evidence" value="ECO:0007669"/>
    <property type="project" value="UniProtKB-KW"/>
</dbReference>
<evidence type="ECO:0000259" key="4">
    <source>
        <dbReference type="PROSITE" id="PS50995"/>
    </source>
</evidence>
<dbReference type="Gene3D" id="1.10.10.10">
    <property type="entry name" value="Winged helix-like DNA-binding domain superfamily/Winged helix DNA-binding domain"/>
    <property type="match status" value="1"/>
</dbReference>
<dbReference type="eggNOG" id="arCOG03177">
    <property type="taxonomic scope" value="Archaea"/>
</dbReference>
<evidence type="ECO:0000256" key="2">
    <source>
        <dbReference type="ARBA" id="ARBA00023125"/>
    </source>
</evidence>
<dbReference type="SUPFAM" id="SSF46785">
    <property type="entry name" value="Winged helix' DNA-binding domain"/>
    <property type="match status" value="1"/>
</dbReference>
<dbReference type="PANTHER" id="PTHR42756">
    <property type="entry name" value="TRANSCRIPTIONAL REGULATOR, MARR"/>
    <property type="match status" value="1"/>
</dbReference>
<feature type="domain" description="HTH marR-type" evidence="4">
    <location>
        <begin position="6"/>
        <end position="138"/>
    </location>
</feature>
<dbReference type="Pfam" id="PF01047">
    <property type="entry name" value="MarR"/>
    <property type="match status" value="1"/>
</dbReference>
<dbReference type="InParanoid" id="D7DRR3"/>
<dbReference type="SMART" id="SM00347">
    <property type="entry name" value="HTH_MARR"/>
    <property type="match status" value="1"/>
</dbReference>
<reference evidence="5 6" key="1">
    <citation type="submission" date="2010-05" db="EMBL/GenBank/DDBJ databases">
        <title>Complete sequence of Methanococcus voltae A3.</title>
        <authorList>
            <consortium name="US DOE Joint Genome Institute"/>
            <person name="Lucas S."/>
            <person name="Copeland A."/>
            <person name="Lapidus A."/>
            <person name="Cheng J.-F."/>
            <person name="Bruce D."/>
            <person name="Goodwin L."/>
            <person name="Pitluck S."/>
            <person name="Lowry S."/>
            <person name="Clum A."/>
            <person name="Land M."/>
            <person name="Hauser L."/>
            <person name="Kyrpides N."/>
            <person name="Mikhailova N."/>
            <person name="Whitman W.B."/>
            <person name="Woyke T."/>
        </authorList>
    </citation>
    <scope>NUCLEOTIDE SEQUENCE [LARGE SCALE GENOMIC DNA]</scope>
    <source>
        <strain evidence="6">ATCC BAA-1334 / A3</strain>
    </source>
</reference>
<proteinExistence type="predicted"/>
<gene>
    <name evidence="5" type="ordered locus">Mvol_0163</name>
</gene>
<dbReference type="PRINTS" id="PR00598">
    <property type="entry name" value="HTHMARR"/>
</dbReference>
<dbReference type="OrthoDB" id="10712at2157"/>
<keyword evidence="1" id="KW-0805">Transcription regulation</keyword>
<dbReference type="InterPro" id="IPR036390">
    <property type="entry name" value="WH_DNA-bd_sf"/>
</dbReference>
<accession>D7DRR3</accession>
<dbReference type="PANTHER" id="PTHR42756:SF1">
    <property type="entry name" value="TRANSCRIPTIONAL REPRESSOR OF EMRAB OPERON"/>
    <property type="match status" value="1"/>
</dbReference>